<sequence length="364" mass="41063">MRLFCLITVLLLSIVGIAMSQSTTPHLTEPDAKQKFIGLSHIEIDLGQRNTLLVGFNRYVQVQDRQNIDSVLRLFVANYLTVEDTTQSPIRATHALFRLGETDRALALRYTPQPTTNFRFRDDDKPVEVKTQQDTLQIVWTSATAQALPNDFSIYLLINNLHDVERLLREGGINQKLQKAIEAVQAYKGHNLTSPRLAYTLLQGEDGKSSIVQPGLIGSPFLNIQPSIGVGLIRNQWVPSFNLFLSLIPSRFHRLGYGIGYTSTFFFSQSTTDGSFQAFRNDFLSVGVTIYGRKKDNRTTAFGREAGSFYVGMPVHRRGSYFEKNTFRLGGTAYHNGLFKVQPEIYMTGFFKKVYPGLRLVVGF</sequence>
<keyword evidence="3" id="KW-1185">Reference proteome</keyword>
<name>A0A0E3V9W4_9BACT</name>
<dbReference type="AlphaFoldDB" id="A0A0E3V9W4"/>
<evidence type="ECO:0000256" key="1">
    <source>
        <dbReference type="SAM" id="SignalP"/>
    </source>
</evidence>
<dbReference type="Proteomes" id="UP000033054">
    <property type="component" value="Chromosome"/>
</dbReference>
<gene>
    <name evidence="2" type="ORF">SD10_24165</name>
</gene>
<feature type="chain" id="PRO_5002413747" evidence="1">
    <location>
        <begin position="21"/>
        <end position="364"/>
    </location>
</feature>
<dbReference type="KEGG" id="srd:SD10_24165"/>
<dbReference type="OrthoDB" id="664859at2"/>
<dbReference type="STRING" id="1379870.SD10_24165"/>
<dbReference type="HOGENOM" id="CLU_760555_0_0_10"/>
<organism evidence="2 3">
    <name type="scientific">Spirosoma radiotolerans</name>
    <dbReference type="NCBI Taxonomy" id="1379870"/>
    <lineage>
        <taxon>Bacteria</taxon>
        <taxon>Pseudomonadati</taxon>
        <taxon>Bacteroidota</taxon>
        <taxon>Cytophagia</taxon>
        <taxon>Cytophagales</taxon>
        <taxon>Cytophagaceae</taxon>
        <taxon>Spirosoma</taxon>
    </lineage>
</organism>
<protein>
    <submittedName>
        <fullName evidence="2">Uncharacterized protein</fullName>
    </submittedName>
</protein>
<evidence type="ECO:0000313" key="2">
    <source>
        <dbReference type="EMBL" id="AKD57531.1"/>
    </source>
</evidence>
<evidence type="ECO:0000313" key="3">
    <source>
        <dbReference type="Proteomes" id="UP000033054"/>
    </source>
</evidence>
<dbReference type="RefSeq" id="WP_046577449.1">
    <property type="nucleotide sequence ID" value="NZ_CP010429.1"/>
</dbReference>
<keyword evidence="1" id="KW-0732">Signal</keyword>
<feature type="signal peptide" evidence="1">
    <location>
        <begin position="1"/>
        <end position="20"/>
    </location>
</feature>
<proteinExistence type="predicted"/>
<accession>A0A0E3V9W4</accession>
<dbReference type="PATRIC" id="fig|1379870.5.peg.5233"/>
<reference evidence="2 3" key="1">
    <citation type="journal article" date="2014" name="Curr. Microbiol.">
        <title>Spirosoma radiotolerans sp. nov., a gamma-radiation-resistant bacterium isolated from gamma ray-irradiated soil.</title>
        <authorList>
            <person name="Lee J.J."/>
            <person name="Srinivasan S."/>
            <person name="Lim S."/>
            <person name="Joe M."/>
            <person name="Im S."/>
            <person name="Bae S.I."/>
            <person name="Park K.R."/>
            <person name="Han J.H."/>
            <person name="Park S.H."/>
            <person name="Joo B.M."/>
            <person name="Park S.J."/>
            <person name="Kim M.K."/>
        </authorList>
    </citation>
    <scope>NUCLEOTIDE SEQUENCE [LARGE SCALE GENOMIC DNA]</scope>
    <source>
        <strain evidence="2 3">DG5A</strain>
    </source>
</reference>
<dbReference type="EMBL" id="CP010429">
    <property type="protein sequence ID" value="AKD57531.1"/>
    <property type="molecule type" value="Genomic_DNA"/>
</dbReference>